<dbReference type="InterPro" id="IPR013154">
    <property type="entry name" value="ADH-like_N"/>
</dbReference>
<comment type="caution">
    <text evidence="4">The sequence shown here is derived from an EMBL/GenBank/DDBJ whole genome shotgun (WGS) entry which is preliminary data.</text>
</comment>
<dbReference type="InterPro" id="IPR011032">
    <property type="entry name" value="GroES-like_sf"/>
</dbReference>
<evidence type="ECO:0000313" key="4">
    <source>
        <dbReference type="EMBL" id="MBO0333097.1"/>
    </source>
</evidence>
<dbReference type="Gene3D" id="3.40.50.720">
    <property type="entry name" value="NAD(P)-binding Rossmann-like Domain"/>
    <property type="match status" value="1"/>
</dbReference>
<dbReference type="CDD" id="cd05276">
    <property type="entry name" value="p53_inducible_oxidoreductase"/>
    <property type="match status" value="1"/>
</dbReference>
<evidence type="ECO:0000256" key="2">
    <source>
        <dbReference type="ARBA" id="ARBA00023002"/>
    </source>
</evidence>
<dbReference type="Pfam" id="PF08240">
    <property type="entry name" value="ADH_N"/>
    <property type="match status" value="1"/>
</dbReference>
<name>A0ABS3F3K3_9PROT</name>
<keyword evidence="5" id="KW-1185">Reference proteome</keyword>
<gene>
    <name evidence="4" type="ORF">J0X12_05710</name>
</gene>
<dbReference type="Gene3D" id="3.90.180.10">
    <property type="entry name" value="Medium-chain alcohol dehydrogenases, catalytic domain"/>
    <property type="match status" value="1"/>
</dbReference>
<dbReference type="PANTHER" id="PTHR48106">
    <property type="entry name" value="QUINONE OXIDOREDUCTASE PIG3-RELATED"/>
    <property type="match status" value="1"/>
</dbReference>
<dbReference type="InterPro" id="IPR014189">
    <property type="entry name" value="Quinone_OxRdtase_PIG3"/>
</dbReference>
<dbReference type="SMART" id="SM00829">
    <property type="entry name" value="PKS_ER"/>
    <property type="match status" value="1"/>
</dbReference>
<dbReference type="InterPro" id="IPR013149">
    <property type="entry name" value="ADH-like_C"/>
</dbReference>
<organism evidence="4 5">
    <name type="scientific">Sneathiella sedimenti</name>
    <dbReference type="NCBI Taxonomy" id="2816034"/>
    <lineage>
        <taxon>Bacteria</taxon>
        <taxon>Pseudomonadati</taxon>
        <taxon>Pseudomonadota</taxon>
        <taxon>Alphaproteobacteria</taxon>
        <taxon>Sneathiellales</taxon>
        <taxon>Sneathiellaceae</taxon>
        <taxon>Sneathiella</taxon>
    </lineage>
</organism>
<feature type="domain" description="Enoyl reductase (ER)" evidence="3">
    <location>
        <begin position="17"/>
        <end position="330"/>
    </location>
</feature>
<dbReference type="NCBIfam" id="TIGR02824">
    <property type="entry name" value="quinone_pig3"/>
    <property type="match status" value="1"/>
</dbReference>
<dbReference type="InterPro" id="IPR020843">
    <property type="entry name" value="ER"/>
</dbReference>
<accession>A0ABS3F3K3</accession>
<dbReference type="SUPFAM" id="SSF50129">
    <property type="entry name" value="GroES-like"/>
    <property type="match status" value="1"/>
</dbReference>
<dbReference type="Proteomes" id="UP000664761">
    <property type="component" value="Unassembled WGS sequence"/>
</dbReference>
<dbReference type="RefSeq" id="WP_207043155.1">
    <property type="nucleotide sequence ID" value="NZ_JAFLNC010000002.1"/>
</dbReference>
<dbReference type="Pfam" id="PF00107">
    <property type="entry name" value="ADH_zinc_N"/>
    <property type="match status" value="1"/>
</dbReference>
<reference evidence="4 5" key="1">
    <citation type="submission" date="2021-03" db="EMBL/GenBank/DDBJ databases">
        <title>Sneathiella sp. CAU 1612 isolated from Kang Won-do.</title>
        <authorList>
            <person name="Kim W."/>
        </authorList>
    </citation>
    <scope>NUCLEOTIDE SEQUENCE [LARGE SCALE GENOMIC DNA]</scope>
    <source>
        <strain evidence="4 5">CAU 1612</strain>
    </source>
</reference>
<keyword evidence="2" id="KW-0560">Oxidoreductase</keyword>
<dbReference type="InterPro" id="IPR036291">
    <property type="entry name" value="NAD(P)-bd_dom_sf"/>
</dbReference>
<dbReference type="PANTHER" id="PTHR48106:SF8">
    <property type="entry name" value="OS02G0805600 PROTEIN"/>
    <property type="match status" value="1"/>
</dbReference>
<protein>
    <submittedName>
        <fullName evidence="4">NAD(P)H-quinone oxidoreductase</fullName>
    </submittedName>
</protein>
<evidence type="ECO:0000313" key="5">
    <source>
        <dbReference type="Proteomes" id="UP000664761"/>
    </source>
</evidence>
<evidence type="ECO:0000259" key="3">
    <source>
        <dbReference type="SMART" id="SM00829"/>
    </source>
</evidence>
<dbReference type="SUPFAM" id="SSF51735">
    <property type="entry name" value="NAD(P)-binding Rossmann-fold domains"/>
    <property type="match status" value="1"/>
</dbReference>
<proteinExistence type="predicted"/>
<sequence>MTNIPETMTAIEIKEFGGPEGLVPASRPVPKPGHDEILIKVAAAGVNRPDVLQRKGGYAPPPGASDIPGLEVSGTVAALGAGVTRYKVGDQLCALVAGGGYAEYCVAPEAQCLDIPQGFDLVQAAAIPETFFTVWTNVFDRGRLTGGETFLVHGGASGIGTTAIQLAKAFGARVFTTASTDEKCRAVEKLGAERGINYKTEDFVSVVKDLTDGKGVDLVLDMVGGDYIQRNISALAVEGRLVYIAFLGGAEVKVNFAPMMLKRLTITGSTLRPQSVQAKADIGERLKAKVWPLLSSGAVKPVMDSTFPLADAAAAHHRIDDSSHIGKIVLKV</sequence>
<evidence type="ECO:0000256" key="1">
    <source>
        <dbReference type="ARBA" id="ARBA00022857"/>
    </source>
</evidence>
<dbReference type="EMBL" id="JAFLNC010000002">
    <property type="protein sequence ID" value="MBO0333097.1"/>
    <property type="molecule type" value="Genomic_DNA"/>
</dbReference>
<keyword evidence="1" id="KW-0521">NADP</keyword>